<protein>
    <recommendedName>
        <fullName evidence="15">Peroxidase</fullName>
        <ecNumber evidence="15">1.11.1.-</ecNumber>
    </recommendedName>
</protein>
<dbReference type="InterPro" id="IPR010255">
    <property type="entry name" value="Haem_peroxidase_sf"/>
</dbReference>
<dbReference type="GO" id="GO:0046872">
    <property type="term" value="F:metal ion binding"/>
    <property type="evidence" value="ECO:0007669"/>
    <property type="project" value="UniProtKB-UniRule"/>
</dbReference>
<sequence length="335" mass="36724">MKHVCTPGREVRHPECCKWFEILDDMQENLFERECGPEAHESLRAMFHDAIGYSETGMFNGTYAQGGADGSIMLHADIELNYKANVGLDEIIYPQRDIALRHNVSFGDIIHFAGAVGLTNCGGGPHLQFFAGRPNTSEPAPDYMIPAPFHTADQIFERMADAGFQPDEVVQLMAAHSVAAQHSIDPAFNNAPLDSTPQDFDSQFFVETLLKGTEPVGNGTERGEVSSPLPGEFRIQSDVLLARDPRSACEWQSMIAHHEVMIAKFERVMAKLTALGQNMEELVDCTDVIPIPSKLSRQARLPAGKTMSDVEPACASIPFPSLYTAPGPIRTLAPV</sequence>
<keyword evidence="18" id="KW-1185">Reference proteome</keyword>
<comment type="caution">
    <text evidence="17">The sequence shown here is derived from an EMBL/GenBank/DDBJ whole genome shotgun (WGS) entry which is preliminary data.</text>
</comment>
<feature type="binding site" evidence="12">
    <location>
        <position position="201"/>
    </location>
    <ligand>
        <name>Ca(2+)</name>
        <dbReference type="ChEBI" id="CHEBI:29108"/>
        <label>2</label>
    </ligand>
</feature>
<evidence type="ECO:0000256" key="1">
    <source>
        <dbReference type="ARBA" id="ARBA00006089"/>
    </source>
</evidence>
<feature type="binding site" evidence="12">
    <location>
        <position position="196"/>
    </location>
    <ligand>
        <name>Ca(2+)</name>
        <dbReference type="ChEBI" id="CHEBI:29108"/>
        <label>2</label>
    </ligand>
</feature>
<keyword evidence="12 15" id="KW-0106">Calcium</keyword>
<evidence type="ECO:0000313" key="17">
    <source>
        <dbReference type="EMBL" id="KAK7688385.1"/>
    </source>
</evidence>
<evidence type="ECO:0000256" key="7">
    <source>
        <dbReference type="ARBA" id="ARBA00023004"/>
    </source>
</evidence>
<dbReference type="PROSITE" id="PS00436">
    <property type="entry name" value="PEROXIDASE_2"/>
    <property type="match status" value="1"/>
</dbReference>
<dbReference type="PROSITE" id="PS00435">
    <property type="entry name" value="PEROXIDASE_1"/>
    <property type="match status" value="1"/>
</dbReference>
<evidence type="ECO:0000256" key="6">
    <source>
        <dbReference type="ARBA" id="ARBA00023002"/>
    </source>
</evidence>
<feature type="binding site" evidence="12">
    <location>
        <position position="194"/>
    </location>
    <ligand>
        <name>Ca(2+)</name>
        <dbReference type="ChEBI" id="CHEBI:29108"/>
        <label>2</label>
    </ligand>
</feature>
<dbReference type="Pfam" id="PF11895">
    <property type="entry name" value="Peroxidase_ext"/>
    <property type="match status" value="1"/>
</dbReference>
<organism evidence="17 18">
    <name type="scientific">Cerrena zonata</name>
    <dbReference type="NCBI Taxonomy" id="2478898"/>
    <lineage>
        <taxon>Eukaryota</taxon>
        <taxon>Fungi</taxon>
        <taxon>Dikarya</taxon>
        <taxon>Basidiomycota</taxon>
        <taxon>Agaricomycotina</taxon>
        <taxon>Agaricomycetes</taxon>
        <taxon>Polyporales</taxon>
        <taxon>Cerrenaceae</taxon>
        <taxon>Cerrena</taxon>
    </lineage>
</organism>
<dbReference type="SUPFAM" id="SSF48113">
    <property type="entry name" value="Heme-dependent peroxidases"/>
    <property type="match status" value="1"/>
</dbReference>
<name>A0AAW0GB52_9APHY</name>
<comment type="cofactor">
    <cofactor evidence="12">
        <name>heme b</name>
        <dbReference type="ChEBI" id="CHEBI:60344"/>
    </cofactor>
    <text evidence="12">Binds 1 heme b (iron(II)-protoporphyrin IX) group per subunit.</text>
</comment>
<dbReference type="EC" id="1.11.1.-" evidence="15"/>
<feature type="binding site" evidence="12">
    <location>
        <position position="177"/>
    </location>
    <ligand>
        <name>Ca(2+)</name>
        <dbReference type="ChEBI" id="CHEBI:29108"/>
        <label>2</label>
    </ligand>
</feature>
<dbReference type="GO" id="GO:0000302">
    <property type="term" value="P:response to reactive oxygen species"/>
    <property type="evidence" value="ECO:0007669"/>
    <property type="project" value="TreeGrafter"/>
</dbReference>
<dbReference type="AlphaFoldDB" id="A0AAW0GB52"/>
<feature type="binding site" evidence="12">
    <location>
        <position position="71"/>
    </location>
    <ligand>
        <name>Ca(2+)</name>
        <dbReference type="ChEBI" id="CHEBI:29108"/>
        <label>1</label>
    </ligand>
</feature>
<proteinExistence type="inferred from homology"/>
<dbReference type="GO" id="GO:0042744">
    <property type="term" value="P:hydrogen peroxide catabolic process"/>
    <property type="evidence" value="ECO:0007669"/>
    <property type="project" value="TreeGrafter"/>
</dbReference>
<evidence type="ECO:0000256" key="11">
    <source>
        <dbReference type="PIRSR" id="PIRSR601621-1"/>
    </source>
</evidence>
<dbReference type="EMBL" id="JASBNA010000011">
    <property type="protein sequence ID" value="KAK7688385.1"/>
    <property type="molecule type" value="Genomic_DNA"/>
</dbReference>
<dbReference type="GO" id="GO:0004601">
    <property type="term" value="F:peroxidase activity"/>
    <property type="evidence" value="ECO:0007669"/>
    <property type="project" value="UniProtKB-KW"/>
</dbReference>
<keyword evidence="6 15" id="KW-0560">Oxidoreductase</keyword>
<accession>A0AAW0GB52</accession>
<dbReference type="InterPro" id="IPR044831">
    <property type="entry name" value="Ccp1-like"/>
</dbReference>
<keyword evidence="2 15" id="KW-0575">Peroxidase</keyword>
<dbReference type="Pfam" id="PF00141">
    <property type="entry name" value="peroxidase"/>
    <property type="match status" value="1"/>
</dbReference>
<evidence type="ECO:0000256" key="10">
    <source>
        <dbReference type="ARBA" id="ARBA00023185"/>
    </source>
</evidence>
<keyword evidence="9" id="KW-0325">Glycoprotein</keyword>
<evidence type="ECO:0000256" key="2">
    <source>
        <dbReference type="ARBA" id="ARBA00022559"/>
    </source>
</evidence>
<feature type="disulfide bond" evidence="14">
    <location>
        <begin position="5"/>
        <end position="17"/>
    </location>
</feature>
<dbReference type="PANTHER" id="PTHR31356:SF66">
    <property type="entry name" value="CATALASE-PEROXIDASE"/>
    <property type="match status" value="1"/>
</dbReference>
<evidence type="ECO:0000256" key="15">
    <source>
        <dbReference type="RuleBase" id="RU363051"/>
    </source>
</evidence>
<evidence type="ECO:0000256" key="9">
    <source>
        <dbReference type="ARBA" id="ARBA00023180"/>
    </source>
</evidence>
<evidence type="ECO:0000259" key="16">
    <source>
        <dbReference type="PROSITE" id="PS50873"/>
    </source>
</evidence>
<feature type="binding site" description="axial binding residue" evidence="12">
    <location>
        <position position="176"/>
    </location>
    <ligand>
        <name>heme b</name>
        <dbReference type="ChEBI" id="CHEBI:60344"/>
    </ligand>
    <ligandPart>
        <name>Fe</name>
        <dbReference type="ChEBI" id="CHEBI:18248"/>
    </ligandPart>
</feature>
<evidence type="ECO:0000256" key="8">
    <source>
        <dbReference type="ARBA" id="ARBA00023157"/>
    </source>
</evidence>
<feature type="disulfide bond" evidence="14">
    <location>
        <begin position="35"/>
        <end position="121"/>
    </location>
</feature>
<feature type="site" description="Transition state stabilizer" evidence="13">
    <location>
        <position position="44"/>
    </location>
</feature>
<keyword evidence="7 12" id="KW-0408">Iron</keyword>
<evidence type="ECO:0000256" key="3">
    <source>
        <dbReference type="ARBA" id="ARBA00022617"/>
    </source>
</evidence>
<feature type="binding site" evidence="12">
    <location>
        <position position="67"/>
    </location>
    <ligand>
        <name>Ca(2+)</name>
        <dbReference type="ChEBI" id="CHEBI:29108"/>
        <label>1</label>
    </ligand>
</feature>
<dbReference type="InterPro" id="IPR001621">
    <property type="entry name" value="Ligninase"/>
</dbReference>
<evidence type="ECO:0000256" key="4">
    <source>
        <dbReference type="ARBA" id="ARBA00022723"/>
    </source>
</evidence>
<dbReference type="InterPro" id="IPR019793">
    <property type="entry name" value="Peroxidases_heam-ligand_BS"/>
</dbReference>
<dbReference type="InterPro" id="IPR002016">
    <property type="entry name" value="Haem_peroxidase"/>
</dbReference>
<feature type="domain" description="Plant heme peroxidase family profile" evidence="16">
    <location>
        <begin position="43"/>
        <end position="289"/>
    </location>
</feature>
<keyword evidence="10" id="KW-0439">Lignin degradation</keyword>
<dbReference type="GO" id="GO:0020037">
    <property type="term" value="F:heme binding"/>
    <property type="evidence" value="ECO:0007669"/>
    <property type="project" value="UniProtKB-UniRule"/>
</dbReference>
<dbReference type="PROSITE" id="PS50873">
    <property type="entry name" value="PEROXIDASE_4"/>
    <property type="match status" value="1"/>
</dbReference>
<feature type="disulfide bond" evidence="14">
    <location>
        <begin position="249"/>
        <end position="314"/>
    </location>
</feature>
<dbReference type="CDD" id="cd00692">
    <property type="entry name" value="ligninase"/>
    <property type="match status" value="1"/>
</dbReference>
<evidence type="ECO:0000313" key="18">
    <source>
        <dbReference type="Proteomes" id="UP001385951"/>
    </source>
</evidence>
<dbReference type="PRINTS" id="PR00458">
    <property type="entry name" value="PEROXIDASE"/>
</dbReference>
<dbReference type="PANTHER" id="PTHR31356">
    <property type="entry name" value="THYLAKOID LUMENAL 29 KDA PROTEIN, CHLOROPLASTIC-RELATED"/>
    <property type="match status" value="1"/>
</dbReference>
<dbReference type="Gene3D" id="1.10.420.10">
    <property type="entry name" value="Peroxidase, domain 2"/>
    <property type="match status" value="1"/>
</dbReference>
<comment type="cofactor">
    <cofactor evidence="12 15">
        <name>Ca(2+)</name>
        <dbReference type="ChEBI" id="CHEBI:29108"/>
    </cofactor>
    <text evidence="12 15">Binds 2 calcium ions per subunit.</text>
</comment>
<evidence type="ECO:0000256" key="13">
    <source>
        <dbReference type="PIRSR" id="PIRSR601621-3"/>
    </source>
</evidence>
<dbReference type="InterPro" id="IPR024589">
    <property type="entry name" value="Ligninase_C"/>
</dbReference>
<evidence type="ECO:0000256" key="14">
    <source>
        <dbReference type="PIRSR" id="PIRSR601621-4"/>
    </source>
</evidence>
<keyword evidence="5" id="KW-0732">Signal</keyword>
<reference evidence="17 18" key="1">
    <citation type="submission" date="2022-09" db="EMBL/GenBank/DDBJ databases">
        <authorList>
            <person name="Palmer J.M."/>
        </authorList>
    </citation>
    <scope>NUCLEOTIDE SEQUENCE [LARGE SCALE GENOMIC DNA]</scope>
    <source>
        <strain evidence="17 18">DSM 7382</strain>
    </source>
</reference>
<dbReference type="Gene3D" id="1.10.520.10">
    <property type="match status" value="1"/>
</dbReference>
<feature type="disulfide bond" evidence="14">
    <location>
        <begin position="16"/>
        <end position="285"/>
    </location>
</feature>
<keyword evidence="8 14" id="KW-1015">Disulfide bond</keyword>
<dbReference type="InterPro" id="IPR019794">
    <property type="entry name" value="Peroxidases_AS"/>
</dbReference>
<dbReference type="Proteomes" id="UP001385951">
    <property type="component" value="Unassembled WGS sequence"/>
</dbReference>
<dbReference type="PRINTS" id="PR00462">
    <property type="entry name" value="LIGNINASE"/>
</dbReference>
<dbReference type="GO" id="GO:0046274">
    <property type="term" value="P:lignin catabolic process"/>
    <property type="evidence" value="ECO:0007669"/>
    <property type="project" value="UniProtKB-KW"/>
</dbReference>
<feature type="binding site" evidence="12">
    <location>
        <position position="49"/>
    </location>
    <ligand>
        <name>Ca(2+)</name>
        <dbReference type="ChEBI" id="CHEBI:29108"/>
        <label>1</label>
    </ligand>
</feature>
<gene>
    <name evidence="17" type="ORF">QCA50_008758</name>
</gene>
<dbReference type="GO" id="GO:0034599">
    <property type="term" value="P:cellular response to oxidative stress"/>
    <property type="evidence" value="ECO:0007669"/>
    <property type="project" value="InterPro"/>
</dbReference>
<comment type="similarity">
    <text evidence="1 15">Belongs to the peroxidase family. Ligninase subfamily.</text>
</comment>
<keyword evidence="3 12" id="KW-0349">Heme</keyword>
<evidence type="ECO:0000256" key="12">
    <source>
        <dbReference type="PIRSR" id="PIRSR601621-2"/>
    </source>
</evidence>
<keyword evidence="4 12" id="KW-0479">Metal-binding</keyword>
<evidence type="ECO:0000256" key="5">
    <source>
        <dbReference type="ARBA" id="ARBA00022729"/>
    </source>
</evidence>
<feature type="active site" description="Proton acceptor" evidence="11">
    <location>
        <position position="48"/>
    </location>
</feature>
<feature type="binding site" evidence="12">
    <location>
        <position position="69"/>
    </location>
    <ligand>
        <name>Ca(2+)</name>
        <dbReference type="ChEBI" id="CHEBI:29108"/>
        <label>1</label>
    </ligand>
</feature>